<comment type="caution">
    <text evidence="2">The sequence shown here is derived from an EMBL/GenBank/DDBJ whole genome shotgun (WGS) entry which is preliminary data.</text>
</comment>
<dbReference type="EMBL" id="AJWZ01005959">
    <property type="protein sequence ID" value="EKC61132.1"/>
    <property type="molecule type" value="Genomic_DNA"/>
</dbReference>
<dbReference type="PROSITE" id="PS51257">
    <property type="entry name" value="PROKAR_LIPOPROTEIN"/>
    <property type="match status" value="1"/>
</dbReference>
<protein>
    <recommendedName>
        <fullName evidence="3">Fimbrillin family protein</fullName>
    </recommendedName>
</protein>
<accession>K1SKM5</accession>
<evidence type="ECO:0008006" key="3">
    <source>
        <dbReference type="Google" id="ProtNLM"/>
    </source>
</evidence>
<organism evidence="2">
    <name type="scientific">human gut metagenome</name>
    <dbReference type="NCBI Taxonomy" id="408170"/>
    <lineage>
        <taxon>unclassified sequences</taxon>
        <taxon>metagenomes</taxon>
        <taxon>organismal metagenomes</taxon>
    </lineage>
</organism>
<name>K1SKM5_9ZZZZ</name>
<sequence>MKKILFAALAALAITSCSQNEEIEAPTQKTEINFRSVVGKSSRAAEATTENLESQGFILYAYNTKTITMDKVTAGSLTTTFINGKKATCTNSNWSVADGPYYWPIAENLQFFAYSPEAGGITNYA</sequence>
<dbReference type="Pfam" id="PF08139">
    <property type="entry name" value="LPAM_1"/>
    <property type="match status" value="1"/>
</dbReference>
<proteinExistence type="predicted"/>
<dbReference type="Gene3D" id="2.60.40.2620">
    <property type="entry name" value="Fimbrillin-like"/>
    <property type="match status" value="1"/>
</dbReference>
<dbReference type="InterPro" id="IPR042278">
    <property type="entry name" value="Mfa-like_1_N"/>
</dbReference>
<dbReference type="InterPro" id="IPR012640">
    <property type="entry name" value="Membr_lipoprot_lipid_attach_CS"/>
</dbReference>
<dbReference type="AlphaFoldDB" id="K1SKM5"/>
<gene>
    <name evidence="2" type="ORF">OBE_08631</name>
</gene>
<evidence type="ECO:0000256" key="1">
    <source>
        <dbReference type="ARBA" id="ARBA00022729"/>
    </source>
</evidence>
<keyword evidence="1" id="KW-0732">Signal</keyword>
<reference evidence="2" key="1">
    <citation type="journal article" date="2013" name="Environ. Microbiol.">
        <title>Microbiota from the distal guts of lean and obese adolescents exhibit partial functional redundancy besides clear differences in community structure.</title>
        <authorList>
            <person name="Ferrer M."/>
            <person name="Ruiz A."/>
            <person name="Lanza F."/>
            <person name="Haange S.B."/>
            <person name="Oberbach A."/>
            <person name="Till H."/>
            <person name="Bargiela R."/>
            <person name="Campoy C."/>
            <person name="Segura M.T."/>
            <person name="Richter M."/>
            <person name="von Bergen M."/>
            <person name="Seifert J."/>
            <person name="Suarez A."/>
        </authorList>
    </citation>
    <scope>NUCLEOTIDE SEQUENCE</scope>
</reference>
<feature type="non-terminal residue" evidence="2">
    <location>
        <position position="125"/>
    </location>
</feature>
<evidence type="ECO:0000313" key="2">
    <source>
        <dbReference type="EMBL" id="EKC61132.1"/>
    </source>
</evidence>
<dbReference type="CDD" id="cd13120">
    <property type="entry name" value="BF2867_like_N"/>
    <property type="match status" value="1"/>
</dbReference>